<name>E9HHL8_DAPPU</name>
<evidence type="ECO:0000313" key="4">
    <source>
        <dbReference type="Proteomes" id="UP000000305"/>
    </source>
</evidence>
<feature type="region of interest" description="Disordered" evidence="2">
    <location>
        <begin position="348"/>
        <end position="371"/>
    </location>
</feature>
<organism evidence="3 4">
    <name type="scientific">Daphnia pulex</name>
    <name type="common">Water flea</name>
    <dbReference type="NCBI Taxonomy" id="6669"/>
    <lineage>
        <taxon>Eukaryota</taxon>
        <taxon>Metazoa</taxon>
        <taxon>Ecdysozoa</taxon>
        <taxon>Arthropoda</taxon>
        <taxon>Crustacea</taxon>
        <taxon>Branchiopoda</taxon>
        <taxon>Diplostraca</taxon>
        <taxon>Cladocera</taxon>
        <taxon>Anomopoda</taxon>
        <taxon>Daphniidae</taxon>
        <taxon>Daphnia</taxon>
    </lineage>
</organism>
<keyword evidence="4" id="KW-1185">Reference proteome</keyword>
<gene>
    <name evidence="3" type="ORF">DAPPUDRAFT_259663</name>
</gene>
<dbReference type="KEGG" id="dpx:DAPPUDRAFT_259663"/>
<dbReference type="HOGENOM" id="CLU_017331_0_0_1"/>
<sequence length="783" mass="92248">MPPRRELTREEKDEKNRKAREKRSFEDPEAKQVRLAAQREKAKFVREEKRRRLNPEVDQAGKNLKAQRAREDRQAEAPDERALRQRLDADRKRVARASETDVEHQTRLLDQRIRQQLLRQEQTEEDDRARLLAEEERQAVLRQEEENRIRLEVEEERQARLLQAEENRARVQAEAERQAALRQQEAASILRAMNQRPASDRPRVVLANAAVAERPARQQHQAGKAAVGNRETPEEQRARLQSQALRMKIFRQDESEAERSARLRDQALRQKALRHEESEAEKLDRLREQSLRQKALRSEESEAEKSARLREQSLRQRCLRNQEIEAENAARLRDQLVRQENLRDIENEESNLSRLQDQSSRQENVRGRETTEERIERAISVRFRHQINLFDENEQESRVDHPEYMADYRATENEEEAAARREENRCRMELRRELEEQRERENEELRARDALDHGEIVPIENEEEEALRLQLMTERDRRGNPRTHRQACKEIVVEDRVHLHDCGDLTKICSECDAKHFAKEMPKDKKFQQCCAKGNVILPPAKPCPEPLASLLQNRHPKSKHFMKQIRNYNSAHAFASMGANFSPPPGCGPTCVRIHGQIYHQTTPLGQTANPRYSDLYFLDSAQATDFRANIEMMSGCCRTLMEELDAMLREKNPYALTYKMMRQVLEEEYVQREAENLPHYTVGMIITCDRRNVDQRRYNCPTVNEIAVVFKSTDGEPPAYRDIRGHLYIPVRGRRFIQIDTIKVMCDPMCYPLLFPNGDDGWHINMTYTDGEREMKRQHWP</sequence>
<reference evidence="3 4" key="1">
    <citation type="journal article" date="2011" name="Science">
        <title>The ecoresponsive genome of Daphnia pulex.</title>
        <authorList>
            <person name="Colbourne J.K."/>
            <person name="Pfrender M.E."/>
            <person name="Gilbert D."/>
            <person name="Thomas W.K."/>
            <person name="Tucker A."/>
            <person name="Oakley T.H."/>
            <person name="Tokishita S."/>
            <person name="Aerts A."/>
            <person name="Arnold G.J."/>
            <person name="Basu M.K."/>
            <person name="Bauer D.J."/>
            <person name="Caceres C.E."/>
            <person name="Carmel L."/>
            <person name="Casola C."/>
            <person name="Choi J.H."/>
            <person name="Detter J.C."/>
            <person name="Dong Q."/>
            <person name="Dusheyko S."/>
            <person name="Eads B.D."/>
            <person name="Frohlich T."/>
            <person name="Geiler-Samerotte K.A."/>
            <person name="Gerlach D."/>
            <person name="Hatcher P."/>
            <person name="Jogdeo S."/>
            <person name="Krijgsveld J."/>
            <person name="Kriventseva E.V."/>
            <person name="Kultz D."/>
            <person name="Laforsch C."/>
            <person name="Lindquist E."/>
            <person name="Lopez J."/>
            <person name="Manak J.R."/>
            <person name="Muller J."/>
            <person name="Pangilinan J."/>
            <person name="Patwardhan R.P."/>
            <person name="Pitluck S."/>
            <person name="Pritham E.J."/>
            <person name="Rechtsteiner A."/>
            <person name="Rho M."/>
            <person name="Rogozin I.B."/>
            <person name="Sakarya O."/>
            <person name="Salamov A."/>
            <person name="Schaack S."/>
            <person name="Shapiro H."/>
            <person name="Shiga Y."/>
            <person name="Skalitzky C."/>
            <person name="Smith Z."/>
            <person name="Souvorov A."/>
            <person name="Sung W."/>
            <person name="Tang Z."/>
            <person name="Tsuchiya D."/>
            <person name="Tu H."/>
            <person name="Vos H."/>
            <person name="Wang M."/>
            <person name="Wolf Y.I."/>
            <person name="Yamagata H."/>
            <person name="Yamada T."/>
            <person name="Ye Y."/>
            <person name="Shaw J.R."/>
            <person name="Andrews J."/>
            <person name="Crease T.J."/>
            <person name="Tang H."/>
            <person name="Lucas S.M."/>
            <person name="Robertson H.M."/>
            <person name="Bork P."/>
            <person name="Koonin E.V."/>
            <person name="Zdobnov E.M."/>
            <person name="Grigoriev I.V."/>
            <person name="Lynch M."/>
            <person name="Boore J.L."/>
        </authorList>
    </citation>
    <scope>NUCLEOTIDE SEQUENCE [LARGE SCALE GENOMIC DNA]</scope>
</reference>
<dbReference type="OMA" id="ESTHASH"/>
<dbReference type="InParanoid" id="E9HHL8"/>
<proteinExistence type="predicted"/>
<dbReference type="PhylomeDB" id="E9HHL8"/>
<evidence type="ECO:0000313" key="3">
    <source>
        <dbReference type="EMBL" id="EFX68726.1"/>
    </source>
</evidence>
<evidence type="ECO:0008006" key="5">
    <source>
        <dbReference type="Google" id="ProtNLM"/>
    </source>
</evidence>
<feature type="compositionally biased region" description="Basic and acidic residues" evidence="2">
    <location>
        <begin position="68"/>
        <end position="103"/>
    </location>
</feature>
<feature type="coiled-coil region" evidence="1">
    <location>
        <begin position="405"/>
        <end position="451"/>
    </location>
</feature>
<evidence type="ECO:0000256" key="1">
    <source>
        <dbReference type="SAM" id="Coils"/>
    </source>
</evidence>
<dbReference type="eggNOG" id="KOG0987">
    <property type="taxonomic scope" value="Eukaryota"/>
</dbReference>
<dbReference type="AlphaFoldDB" id="E9HHL8"/>
<feature type="region of interest" description="Disordered" evidence="2">
    <location>
        <begin position="1"/>
        <end position="103"/>
    </location>
</feature>
<feature type="compositionally biased region" description="Basic and acidic residues" evidence="2">
    <location>
        <begin position="1"/>
        <end position="55"/>
    </location>
</feature>
<keyword evidence="1" id="KW-0175">Coiled coil</keyword>
<feature type="compositionally biased region" description="Polar residues" evidence="2">
    <location>
        <begin position="350"/>
        <end position="362"/>
    </location>
</feature>
<protein>
    <recommendedName>
        <fullName evidence="5">Helitron helicase-like domain-containing protein</fullName>
    </recommendedName>
</protein>
<dbReference type="EMBL" id="GL732649">
    <property type="protein sequence ID" value="EFX68726.1"/>
    <property type="molecule type" value="Genomic_DNA"/>
</dbReference>
<feature type="region of interest" description="Disordered" evidence="2">
    <location>
        <begin position="212"/>
        <end position="240"/>
    </location>
</feature>
<evidence type="ECO:0000256" key="2">
    <source>
        <dbReference type="SAM" id="MobiDB-lite"/>
    </source>
</evidence>
<accession>E9HHL8</accession>
<dbReference type="PANTHER" id="PTHR45786:SF74">
    <property type="entry name" value="ATP-DEPENDENT DNA HELICASE"/>
    <property type="match status" value="1"/>
</dbReference>
<feature type="coiled-coil region" evidence="1">
    <location>
        <begin position="114"/>
        <end position="181"/>
    </location>
</feature>
<dbReference type="STRING" id="6669.E9HHL8"/>
<dbReference type="OrthoDB" id="10051381at2759"/>
<dbReference type="PANTHER" id="PTHR45786">
    <property type="entry name" value="DNA BINDING PROTEIN-LIKE"/>
    <property type="match status" value="1"/>
</dbReference>
<dbReference type="Proteomes" id="UP000000305">
    <property type="component" value="Unassembled WGS sequence"/>
</dbReference>